<dbReference type="EMBL" id="FNFI01000013">
    <property type="protein sequence ID" value="SDK67309.1"/>
    <property type="molecule type" value="Genomic_DNA"/>
</dbReference>
<reference evidence="2" key="1">
    <citation type="submission" date="2016-10" db="EMBL/GenBank/DDBJ databases">
        <authorList>
            <person name="Varghese N."/>
            <person name="Submissions S."/>
        </authorList>
    </citation>
    <scope>NUCLEOTIDE SEQUENCE [LARGE SCALE GENOMIC DNA]</scope>
    <source>
        <strain evidence="2">CGMCC 1.8911</strain>
    </source>
</reference>
<protein>
    <submittedName>
        <fullName evidence="1">Uncharacterized protein</fullName>
    </submittedName>
</protein>
<accession>A0A1G9DTY7</accession>
<sequence>MYTERTEVMANAEVIFKRHTHITSDALLMSKKN</sequence>
<name>A0A1G9DTY7_9STAP</name>
<proteinExistence type="predicted"/>
<evidence type="ECO:0000313" key="1">
    <source>
        <dbReference type="EMBL" id="SDK67309.1"/>
    </source>
</evidence>
<organism evidence="1 2">
    <name type="scientific">Jeotgalicoccus aerolatus</name>
    <dbReference type="NCBI Taxonomy" id="709510"/>
    <lineage>
        <taxon>Bacteria</taxon>
        <taxon>Bacillati</taxon>
        <taxon>Bacillota</taxon>
        <taxon>Bacilli</taxon>
        <taxon>Bacillales</taxon>
        <taxon>Staphylococcaceae</taxon>
        <taxon>Jeotgalicoccus</taxon>
    </lineage>
</organism>
<dbReference type="AlphaFoldDB" id="A0A1G9DTY7"/>
<evidence type="ECO:0000313" key="2">
    <source>
        <dbReference type="Proteomes" id="UP000242700"/>
    </source>
</evidence>
<dbReference type="Proteomes" id="UP000242700">
    <property type="component" value="Unassembled WGS sequence"/>
</dbReference>
<gene>
    <name evidence="1" type="ORF">SAMN05216187_11355</name>
</gene>